<feature type="domain" description="L,D-TPase catalytic" evidence="9">
    <location>
        <begin position="266"/>
        <end position="378"/>
    </location>
</feature>
<keyword evidence="2" id="KW-0808">Transferase</keyword>
<dbReference type="PROSITE" id="PS51257">
    <property type="entry name" value="PROKAR_LIPOPROTEIN"/>
    <property type="match status" value="1"/>
</dbReference>
<dbReference type="PROSITE" id="PS52029">
    <property type="entry name" value="LD_TPASE"/>
    <property type="match status" value="1"/>
</dbReference>
<dbReference type="InterPro" id="IPR050979">
    <property type="entry name" value="LD-transpeptidase"/>
</dbReference>
<dbReference type="GO" id="GO:0005576">
    <property type="term" value="C:extracellular region"/>
    <property type="evidence" value="ECO:0007669"/>
    <property type="project" value="TreeGrafter"/>
</dbReference>
<gene>
    <name evidence="10" type="ORF">EII35_04565</name>
</gene>
<comment type="pathway">
    <text evidence="1 6">Cell wall biogenesis; peptidoglycan biosynthesis.</text>
</comment>
<dbReference type="UniPathway" id="UPA00219"/>
<sequence length="380" mass="41275">MRRLVVLPMLAMLAVAGCARELPATPTRDEAVASVATVNPEPGEGTTAPEAADEAGSPAPEFEATEVASEPLTETVPTPEPVSALHSPGDSGEEIRDLQHRLLQLDWYEGPITGDFDAATQLAVEGFQGKRGLPVHGFVDRGTLDALVGMTREPTHEEKHNILVAGPALLSNGAEGDEVRDLQARLKQIGWYNKLIDGRYGEGTIAAVRGFQEKRQLPVTGEVDQRTLDRLHGMTRRPTEDEKHNREPEKRSPAAMSLDDRCLTGRVLCISKKQRKLAWVIDGEIKTVLDVRFGSAETPTRNGSFSVGWKSRNHVSTEYGSEMPYAMFFSGGQAVHYSADFASRGYQGASHGCVNVRDKGAIATLFDEVKVGDKVVVYTG</sequence>
<feature type="region of interest" description="Disordered" evidence="7">
    <location>
        <begin position="231"/>
        <end position="255"/>
    </location>
</feature>
<name>A0A3P1WV20_9ACTN</name>
<evidence type="ECO:0000256" key="8">
    <source>
        <dbReference type="SAM" id="SignalP"/>
    </source>
</evidence>
<dbReference type="InterPro" id="IPR036365">
    <property type="entry name" value="PGBD-like_sf"/>
</dbReference>
<dbReference type="GO" id="GO:0071972">
    <property type="term" value="F:peptidoglycan L,D-transpeptidase activity"/>
    <property type="evidence" value="ECO:0007669"/>
    <property type="project" value="TreeGrafter"/>
</dbReference>
<dbReference type="EMBL" id="RQYT01000006">
    <property type="protein sequence ID" value="RRD50429.1"/>
    <property type="molecule type" value="Genomic_DNA"/>
</dbReference>
<evidence type="ECO:0000259" key="9">
    <source>
        <dbReference type="PROSITE" id="PS52029"/>
    </source>
</evidence>
<evidence type="ECO:0000256" key="5">
    <source>
        <dbReference type="ARBA" id="ARBA00023316"/>
    </source>
</evidence>
<dbReference type="GO" id="GO:0008360">
    <property type="term" value="P:regulation of cell shape"/>
    <property type="evidence" value="ECO:0007669"/>
    <property type="project" value="UniProtKB-UniRule"/>
</dbReference>
<dbReference type="InterPro" id="IPR005490">
    <property type="entry name" value="LD_TPept_cat_dom"/>
</dbReference>
<dbReference type="Gene3D" id="2.40.440.10">
    <property type="entry name" value="L,D-transpeptidase catalytic domain-like"/>
    <property type="match status" value="1"/>
</dbReference>
<organism evidence="10 11">
    <name type="scientific">Arachnia propionica</name>
    <dbReference type="NCBI Taxonomy" id="1750"/>
    <lineage>
        <taxon>Bacteria</taxon>
        <taxon>Bacillati</taxon>
        <taxon>Actinomycetota</taxon>
        <taxon>Actinomycetes</taxon>
        <taxon>Propionibacteriales</taxon>
        <taxon>Propionibacteriaceae</taxon>
        <taxon>Arachnia</taxon>
    </lineage>
</organism>
<evidence type="ECO:0000256" key="2">
    <source>
        <dbReference type="ARBA" id="ARBA00022679"/>
    </source>
</evidence>
<dbReference type="RefSeq" id="WP_125227287.1">
    <property type="nucleotide sequence ID" value="NZ_RQYT01000006.1"/>
</dbReference>
<evidence type="ECO:0000256" key="4">
    <source>
        <dbReference type="ARBA" id="ARBA00022984"/>
    </source>
</evidence>
<feature type="region of interest" description="Disordered" evidence="7">
    <location>
        <begin position="38"/>
        <end position="93"/>
    </location>
</feature>
<evidence type="ECO:0000256" key="6">
    <source>
        <dbReference type="PROSITE-ProRule" id="PRU01373"/>
    </source>
</evidence>
<dbReference type="InterPro" id="IPR036366">
    <property type="entry name" value="PGBDSf"/>
</dbReference>
<dbReference type="OrthoDB" id="8887048at2"/>
<feature type="active site" description="Nucleophile" evidence="6">
    <location>
        <position position="353"/>
    </location>
</feature>
<dbReference type="InterPro" id="IPR002477">
    <property type="entry name" value="Peptidoglycan-bd-like"/>
</dbReference>
<dbReference type="GO" id="GO:0018104">
    <property type="term" value="P:peptidoglycan-protein cross-linking"/>
    <property type="evidence" value="ECO:0007669"/>
    <property type="project" value="TreeGrafter"/>
</dbReference>
<dbReference type="SUPFAM" id="SSF141523">
    <property type="entry name" value="L,D-transpeptidase catalytic domain-like"/>
    <property type="match status" value="1"/>
</dbReference>
<feature type="chain" id="PRO_5039192295" evidence="8">
    <location>
        <begin position="20"/>
        <end position="380"/>
    </location>
</feature>
<dbReference type="GO" id="GO:0071555">
    <property type="term" value="P:cell wall organization"/>
    <property type="evidence" value="ECO:0007669"/>
    <property type="project" value="UniProtKB-UniRule"/>
</dbReference>
<dbReference type="InterPro" id="IPR038063">
    <property type="entry name" value="Transpep_catalytic_dom"/>
</dbReference>
<keyword evidence="3 6" id="KW-0133">Cell shape</keyword>
<evidence type="ECO:0000256" key="3">
    <source>
        <dbReference type="ARBA" id="ARBA00022960"/>
    </source>
</evidence>
<feature type="signal peptide" evidence="8">
    <location>
        <begin position="1"/>
        <end position="19"/>
    </location>
</feature>
<dbReference type="CDD" id="cd16913">
    <property type="entry name" value="YkuD_like"/>
    <property type="match status" value="1"/>
</dbReference>
<keyword evidence="4 6" id="KW-0573">Peptidoglycan synthesis</keyword>
<dbReference type="SUPFAM" id="SSF47090">
    <property type="entry name" value="PGBD-like"/>
    <property type="match status" value="2"/>
</dbReference>
<comment type="caution">
    <text evidence="10">The sequence shown here is derived from an EMBL/GenBank/DDBJ whole genome shotgun (WGS) entry which is preliminary data.</text>
</comment>
<accession>A0A3P1WV20</accession>
<dbReference type="PANTHER" id="PTHR30582:SF33">
    <property type="entry name" value="EXPORTED PROTEIN"/>
    <property type="match status" value="1"/>
</dbReference>
<reference evidence="10 11" key="1">
    <citation type="submission" date="2018-11" db="EMBL/GenBank/DDBJ databases">
        <title>Genomes From Bacteria Associated with the Canine Oral Cavity: a Test Case for Automated Genome-Based Taxonomic Assignment.</title>
        <authorList>
            <person name="Coil D.A."/>
            <person name="Jospin G."/>
            <person name="Darling A.E."/>
            <person name="Wallis C."/>
            <person name="Davis I.J."/>
            <person name="Harris S."/>
            <person name="Eisen J.A."/>
            <person name="Holcombe L.J."/>
            <person name="O'Flynn C."/>
        </authorList>
    </citation>
    <scope>NUCLEOTIDE SEQUENCE [LARGE SCALE GENOMIC DNA]</scope>
    <source>
        <strain evidence="10 11">OH2822_COT-296</strain>
    </source>
</reference>
<evidence type="ECO:0000313" key="11">
    <source>
        <dbReference type="Proteomes" id="UP000280935"/>
    </source>
</evidence>
<dbReference type="Pfam" id="PF01471">
    <property type="entry name" value="PG_binding_1"/>
    <property type="match status" value="2"/>
</dbReference>
<dbReference type="Pfam" id="PF03734">
    <property type="entry name" value="YkuD"/>
    <property type="match status" value="1"/>
</dbReference>
<evidence type="ECO:0000313" key="10">
    <source>
        <dbReference type="EMBL" id="RRD50429.1"/>
    </source>
</evidence>
<dbReference type="AlphaFoldDB" id="A0A3P1WV20"/>
<evidence type="ECO:0000256" key="1">
    <source>
        <dbReference type="ARBA" id="ARBA00004752"/>
    </source>
</evidence>
<evidence type="ECO:0000256" key="7">
    <source>
        <dbReference type="SAM" id="MobiDB-lite"/>
    </source>
</evidence>
<dbReference type="PANTHER" id="PTHR30582">
    <property type="entry name" value="L,D-TRANSPEPTIDASE"/>
    <property type="match status" value="1"/>
</dbReference>
<protein>
    <submittedName>
        <fullName evidence="10">Peptidoglycan-binding protein</fullName>
    </submittedName>
</protein>
<proteinExistence type="predicted"/>
<dbReference type="Gene3D" id="1.10.101.10">
    <property type="entry name" value="PGBD-like superfamily/PGBD"/>
    <property type="match status" value="2"/>
</dbReference>
<keyword evidence="5 6" id="KW-0961">Cell wall biogenesis/degradation</keyword>
<dbReference type="Proteomes" id="UP000280935">
    <property type="component" value="Unassembled WGS sequence"/>
</dbReference>
<keyword evidence="8" id="KW-0732">Signal</keyword>
<feature type="active site" description="Proton donor/acceptor" evidence="6">
    <location>
        <position position="336"/>
    </location>
</feature>
<dbReference type="GO" id="GO:0016740">
    <property type="term" value="F:transferase activity"/>
    <property type="evidence" value="ECO:0007669"/>
    <property type="project" value="UniProtKB-KW"/>
</dbReference>